<sequence length="52" mass="6118">MTLWYVDKSIEPVIMSVAEYEIKRIATETIHESVDENIAKIDMNKIIQHQGW</sequence>
<dbReference type="Proteomes" id="UP000680045">
    <property type="component" value="Unassembled WGS sequence"/>
</dbReference>
<accession>A0A941FHF8</accession>
<evidence type="ECO:0000313" key="2">
    <source>
        <dbReference type="Proteomes" id="UP000680045"/>
    </source>
</evidence>
<dbReference type="EMBL" id="JAGTPW010000018">
    <property type="protein sequence ID" value="MBR8644863.1"/>
    <property type="molecule type" value="Genomic_DNA"/>
</dbReference>
<dbReference type="AlphaFoldDB" id="A0A941FHF8"/>
<protein>
    <submittedName>
        <fullName evidence="1">Uncharacterized protein</fullName>
    </submittedName>
</protein>
<proteinExistence type="predicted"/>
<evidence type="ECO:0000313" key="1">
    <source>
        <dbReference type="EMBL" id="MBR8644863.1"/>
    </source>
</evidence>
<gene>
    <name evidence="1" type="ORF">KEH51_12225</name>
</gene>
<comment type="caution">
    <text evidence="1">The sequence shown here is derived from an EMBL/GenBank/DDBJ whole genome shotgun (WGS) entry which is preliminary data.</text>
</comment>
<reference evidence="1" key="1">
    <citation type="submission" date="2021-04" db="EMBL/GenBank/DDBJ databases">
        <title>Whole genome sequencing of Enterococci isolates from hospitalized patients.</title>
        <authorList>
            <person name="Ogoti B.M."/>
            <person name="Onyambu F.G."/>
        </authorList>
    </citation>
    <scope>NUCLEOTIDE SEQUENCE</scope>
    <source>
        <strain evidence="1">242</strain>
    </source>
</reference>
<organism evidence="1 2">
    <name type="scientific">Peribacillus frigoritolerans</name>
    <dbReference type="NCBI Taxonomy" id="450367"/>
    <lineage>
        <taxon>Bacteria</taxon>
        <taxon>Bacillati</taxon>
        <taxon>Bacillota</taxon>
        <taxon>Bacilli</taxon>
        <taxon>Bacillales</taxon>
        <taxon>Bacillaceae</taxon>
        <taxon>Peribacillus</taxon>
    </lineage>
</organism>
<name>A0A941FHF8_9BACI</name>